<protein>
    <submittedName>
        <fullName evidence="1">Uncharacterized protein</fullName>
    </submittedName>
</protein>
<organism evidence="1 2">
    <name type="scientific">Prochlorococcus marinus str. MIT 9302</name>
    <dbReference type="NCBI Taxonomy" id="74545"/>
    <lineage>
        <taxon>Bacteria</taxon>
        <taxon>Bacillati</taxon>
        <taxon>Cyanobacteriota</taxon>
        <taxon>Cyanophyceae</taxon>
        <taxon>Synechococcales</taxon>
        <taxon>Prochlorococcaceae</taxon>
        <taxon>Prochlorococcus</taxon>
    </lineage>
</organism>
<accession>A0A0A2A678</accession>
<sequence length="37" mass="4418">MNKLVNPNFFNLKKTIMKIIEKTNFFNNVNPTNIFTE</sequence>
<evidence type="ECO:0000313" key="1">
    <source>
        <dbReference type="EMBL" id="KGF97065.1"/>
    </source>
</evidence>
<reference evidence="2" key="1">
    <citation type="journal article" date="2014" name="Sci. Data">
        <title>Genomes of diverse isolates of the marine cyanobacterium Prochlorococcus.</title>
        <authorList>
            <person name="Biller S."/>
            <person name="Berube P."/>
            <person name="Thompson J."/>
            <person name="Kelly L."/>
            <person name="Roggensack S."/>
            <person name="Awad L."/>
            <person name="Roache-Johnson K."/>
            <person name="Ding H."/>
            <person name="Giovannoni S.J."/>
            <person name="Moore L.R."/>
            <person name="Chisholm S.W."/>
        </authorList>
    </citation>
    <scope>NUCLEOTIDE SEQUENCE [LARGE SCALE GENOMIC DNA]</scope>
    <source>
        <strain evidence="2">MIT 9302</strain>
    </source>
</reference>
<dbReference type="EMBL" id="JNAM01000011">
    <property type="protein sequence ID" value="KGF97065.1"/>
    <property type="molecule type" value="Genomic_DNA"/>
</dbReference>
<gene>
    <name evidence="1" type="ORF">EU96_1706</name>
</gene>
<proteinExistence type="predicted"/>
<evidence type="ECO:0000313" key="2">
    <source>
        <dbReference type="Proteomes" id="UP000030445"/>
    </source>
</evidence>
<name>A0A0A2A678_PROMR</name>
<dbReference type="AlphaFoldDB" id="A0A0A2A678"/>
<comment type="caution">
    <text evidence="1">The sequence shown here is derived from an EMBL/GenBank/DDBJ whole genome shotgun (WGS) entry which is preliminary data.</text>
</comment>
<dbReference type="Proteomes" id="UP000030445">
    <property type="component" value="Unassembled WGS sequence"/>
</dbReference>